<feature type="compositionally biased region" description="Polar residues" evidence="1">
    <location>
        <begin position="242"/>
        <end position="252"/>
    </location>
</feature>
<keyword evidence="3" id="KW-1185">Reference proteome</keyword>
<dbReference type="AlphaFoldDB" id="A0A1Y1UBC6"/>
<feature type="region of interest" description="Disordered" evidence="1">
    <location>
        <begin position="156"/>
        <end position="196"/>
    </location>
</feature>
<feature type="region of interest" description="Disordered" evidence="1">
    <location>
        <begin position="233"/>
        <end position="252"/>
    </location>
</feature>
<feature type="region of interest" description="Disordered" evidence="1">
    <location>
        <begin position="1"/>
        <end position="21"/>
    </location>
</feature>
<dbReference type="OrthoDB" id="2563644at2759"/>
<dbReference type="EMBL" id="NBSH01000011">
    <property type="protein sequence ID" value="ORX35350.1"/>
    <property type="molecule type" value="Genomic_DNA"/>
</dbReference>
<evidence type="ECO:0000256" key="1">
    <source>
        <dbReference type="SAM" id="MobiDB-lite"/>
    </source>
</evidence>
<dbReference type="RefSeq" id="XP_021869540.1">
    <property type="nucleotide sequence ID" value="XM_022014160.1"/>
</dbReference>
<feature type="compositionally biased region" description="Acidic residues" evidence="1">
    <location>
        <begin position="1"/>
        <end position="11"/>
    </location>
</feature>
<dbReference type="InParanoid" id="A0A1Y1UBC6"/>
<evidence type="ECO:0000313" key="2">
    <source>
        <dbReference type="EMBL" id="ORX35350.1"/>
    </source>
</evidence>
<gene>
    <name evidence="2" type="ORF">BD324DRAFT_609586</name>
</gene>
<organism evidence="2 3">
    <name type="scientific">Kockovaella imperatae</name>
    <dbReference type="NCBI Taxonomy" id="4999"/>
    <lineage>
        <taxon>Eukaryota</taxon>
        <taxon>Fungi</taxon>
        <taxon>Dikarya</taxon>
        <taxon>Basidiomycota</taxon>
        <taxon>Agaricomycotina</taxon>
        <taxon>Tremellomycetes</taxon>
        <taxon>Tremellales</taxon>
        <taxon>Cuniculitremaceae</taxon>
        <taxon>Kockovaella</taxon>
    </lineage>
</organism>
<protein>
    <submittedName>
        <fullName evidence="2">Uncharacterized protein</fullName>
    </submittedName>
</protein>
<name>A0A1Y1UBC6_9TREE</name>
<comment type="caution">
    <text evidence="2">The sequence shown here is derived from an EMBL/GenBank/DDBJ whole genome shotgun (WGS) entry which is preliminary data.</text>
</comment>
<reference evidence="2 3" key="1">
    <citation type="submission" date="2017-03" db="EMBL/GenBank/DDBJ databases">
        <title>Widespread Adenine N6-methylation of Active Genes in Fungi.</title>
        <authorList>
            <consortium name="DOE Joint Genome Institute"/>
            <person name="Mondo S.J."/>
            <person name="Dannebaum R.O."/>
            <person name="Kuo R.C."/>
            <person name="Louie K.B."/>
            <person name="Bewick A.J."/>
            <person name="Labutti K."/>
            <person name="Haridas S."/>
            <person name="Kuo A."/>
            <person name="Salamov A."/>
            <person name="Ahrendt S.R."/>
            <person name="Lau R."/>
            <person name="Bowen B.P."/>
            <person name="Lipzen A."/>
            <person name="Sullivan W."/>
            <person name="Andreopoulos W.B."/>
            <person name="Clum A."/>
            <person name="Lindquist E."/>
            <person name="Daum C."/>
            <person name="Northen T.R."/>
            <person name="Ramamoorthy G."/>
            <person name="Schmitz R.J."/>
            <person name="Gryganskyi A."/>
            <person name="Culley D."/>
            <person name="Magnuson J."/>
            <person name="James T.Y."/>
            <person name="O'Malley M.A."/>
            <person name="Stajich J.E."/>
            <person name="Spatafora J.W."/>
            <person name="Visel A."/>
            <person name="Grigoriev I.V."/>
        </authorList>
    </citation>
    <scope>NUCLEOTIDE SEQUENCE [LARGE SCALE GENOMIC DNA]</scope>
    <source>
        <strain evidence="2 3">NRRL Y-17943</strain>
    </source>
</reference>
<accession>A0A1Y1UBC6</accession>
<evidence type="ECO:0000313" key="3">
    <source>
        <dbReference type="Proteomes" id="UP000193218"/>
    </source>
</evidence>
<dbReference type="Proteomes" id="UP000193218">
    <property type="component" value="Unassembled WGS sequence"/>
</dbReference>
<sequence length="686" mass="76545">MDTDNPTDVDFDPNQQDVFDSNRQDAEAALEALRAAISQPDHVFAQSSTVDPPQPIAPTLSSIDSTDQRQDVDKALVTILQLNNASQAVLDSMDRDYKDLQLLANVKTLKDYSRKIAETVKNLQQSFPQVIDPTLYDDTVSRAEHDALRPQYDALVAGKPGPSRHRPKRPAAVLEVDEGTASPGATSPVARDSVDKATIRKQRSVKLEHLVHKMANRRLGVQYAIQGFEVRGSRELPEPGTSAPSPTESANGVQEFRPYFRGEITSPEAKPFIDQVVDDCLEAWERDDGLGAGESIVMNREKMEEAVATYWIRLCKRWEEQQARIRGELHRDEITRKKQNQYRRQQSHLARRLASFDQSPLNLCKLRALYRSLLTIDFVPPTQDRPDPKRAYTEKEWLAYQKLANNGRAPMAHEVVDIWWLSPNVRVLLTILDTFAQDQATRIKRKGKPKQPAATFHLPPELWDRSTLPILRPKDANGLPVDKGGIILFRFHVSEQVQLENAEWAKGLYDDPPLGDTEAVLPMLDQIVNTGPYLHIKLKVKRAMEVAAVKLLPEGEIDDVLARPVPPEEPLAIPDPDAAARDLTAAEEFMSQNLEAFEALANNPLAFPEGLMGTFGALATGPSPGSSIRARKQNKRQARELPGGSAMPVAKKRWNGDAAGPDAEDDQTIDVKADLERDGEFLQTLN</sequence>
<dbReference type="GeneID" id="33555968"/>
<feature type="region of interest" description="Disordered" evidence="1">
    <location>
        <begin position="622"/>
        <end position="669"/>
    </location>
</feature>
<proteinExistence type="predicted"/>